<dbReference type="EMBL" id="LHPH01000032">
    <property type="protein sequence ID" value="KPH56815.1"/>
    <property type="molecule type" value="Genomic_DNA"/>
</dbReference>
<dbReference type="RefSeq" id="WP_054455967.1">
    <property type="nucleotide sequence ID" value="NZ_LHPH01000032.1"/>
</dbReference>
<dbReference type="AlphaFoldDB" id="A0A0N1ECH5"/>
<proteinExistence type="predicted"/>
<dbReference type="STRING" id="187330.AMS58_20180"/>
<dbReference type="Gene3D" id="3.90.1150.10">
    <property type="entry name" value="Aspartate Aminotransferase, domain 1"/>
    <property type="match status" value="1"/>
</dbReference>
<sequence length="372" mass="41316">MYKDDFNLTSGCYLLNHSVGRSLKSSQADFNQHFFAPWQNTNKEPWQQWLGVITRFTHALGLLFNSPSEQFCPQVNLSSALTKLLMSHPRLLNNHCKVLMAQSDFPSMGFVMQKALPKTASIEFIPEHLDITDIAVWQQYLTADTDLVFISHAYSNTGQQAPVAKIAELCVQNNSLSLVDVAQSAGVLPLDLSEVKVDFMIGSSVKWLCSGPGAAYLWLSKAQLKVCKPQDVGWFSHENPFEFDIHHFEYHATALRFWGGTPSIAPFVIAGHSINYFANLGVENIRAHNLSLLMLLNAELGEFLVSPTAPESCSATAIFDFGAKQSTIIDALSKADISVDVRAYGVRVSPHIYNDNVDMKRFITLIKGTLLT</sequence>
<dbReference type="GO" id="GO:0008483">
    <property type="term" value="F:transaminase activity"/>
    <property type="evidence" value="ECO:0007669"/>
    <property type="project" value="UniProtKB-KW"/>
</dbReference>
<feature type="domain" description="Aminotransferase class V" evidence="2">
    <location>
        <begin position="92"/>
        <end position="339"/>
    </location>
</feature>
<keyword evidence="4" id="KW-1185">Reference proteome</keyword>
<protein>
    <submittedName>
        <fullName evidence="3">Class V aminotransferase</fullName>
    </submittedName>
</protein>
<dbReference type="InterPro" id="IPR000192">
    <property type="entry name" value="Aminotrans_V_dom"/>
</dbReference>
<dbReference type="InterPro" id="IPR015424">
    <property type="entry name" value="PyrdxlP-dep_Trfase"/>
</dbReference>
<evidence type="ECO:0000313" key="3">
    <source>
        <dbReference type="EMBL" id="KPH56815.1"/>
    </source>
</evidence>
<dbReference type="PANTHER" id="PTHR43586:SF4">
    <property type="entry name" value="ISOPENICILLIN N EPIMERASE"/>
    <property type="match status" value="1"/>
</dbReference>
<dbReference type="InterPro" id="IPR015421">
    <property type="entry name" value="PyrdxlP-dep_Trfase_major"/>
</dbReference>
<evidence type="ECO:0000259" key="2">
    <source>
        <dbReference type="Pfam" id="PF00266"/>
    </source>
</evidence>
<dbReference type="SUPFAM" id="SSF53383">
    <property type="entry name" value="PLP-dependent transferases"/>
    <property type="match status" value="1"/>
</dbReference>
<evidence type="ECO:0000256" key="1">
    <source>
        <dbReference type="ARBA" id="ARBA00022898"/>
    </source>
</evidence>
<organism evidence="3 4">
    <name type="scientific">Pseudoalteromonas porphyrae</name>
    <dbReference type="NCBI Taxonomy" id="187330"/>
    <lineage>
        <taxon>Bacteria</taxon>
        <taxon>Pseudomonadati</taxon>
        <taxon>Pseudomonadota</taxon>
        <taxon>Gammaproteobacteria</taxon>
        <taxon>Alteromonadales</taxon>
        <taxon>Pseudoalteromonadaceae</taxon>
        <taxon>Pseudoalteromonas</taxon>
    </lineage>
</organism>
<dbReference type="OrthoDB" id="9764293at2"/>
<evidence type="ECO:0000313" key="4">
    <source>
        <dbReference type="Proteomes" id="UP000037848"/>
    </source>
</evidence>
<comment type="caution">
    <text evidence="3">The sequence shown here is derived from an EMBL/GenBank/DDBJ whole genome shotgun (WGS) entry which is preliminary data.</text>
</comment>
<accession>A0A0N1ECH5</accession>
<dbReference type="PATRIC" id="fig|187330.3.peg.2918"/>
<keyword evidence="3" id="KW-0808">Transferase</keyword>
<dbReference type="Proteomes" id="UP000037848">
    <property type="component" value="Unassembled WGS sequence"/>
</dbReference>
<dbReference type="Pfam" id="PF00266">
    <property type="entry name" value="Aminotran_5"/>
    <property type="match status" value="1"/>
</dbReference>
<name>A0A0N1ECH5_9GAMM</name>
<dbReference type="Gene3D" id="3.40.640.10">
    <property type="entry name" value="Type I PLP-dependent aspartate aminotransferase-like (Major domain)"/>
    <property type="match status" value="1"/>
</dbReference>
<dbReference type="PANTHER" id="PTHR43586">
    <property type="entry name" value="CYSTEINE DESULFURASE"/>
    <property type="match status" value="1"/>
</dbReference>
<gene>
    <name evidence="3" type="ORF">ADS77_19965</name>
</gene>
<keyword evidence="1" id="KW-0663">Pyridoxal phosphate</keyword>
<reference evidence="3 4" key="1">
    <citation type="submission" date="2015-08" db="EMBL/GenBank/DDBJ databases">
        <title>Draft Genome Sequence of Pseudoalteromonas porphyrae UCD-SED14.</title>
        <authorList>
            <person name="Coil D.A."/>
            <person name="Jospin G."/>
            <person name="Lee R.D."/>
            <person name="Eisen J.A."/>
        </authorList>
    </citation>
    <scope>NUCLEOTIDE SEQUENCE [LARGE SCALE GENOMIC DNA]</scope>
    <source>
        <strain evidence="3 4">UCD-SED14</strain>
    </source>
</reference>
<keyword evidence="3" id="KW-0032">Aminotransferase</keyword>
<dbReference type="InterPro" id="IPR015422">
    <property type="entry name" value="PyrdxlP-dep_Trfase_small"/>
</dbReference>